<evidence type="ECO:0000313" key="4">
    <source>
        <dbReference type="EMBL" id="KAK9887557.1"/>
    </source>
</evidence>
<feature type="transmembrane region" description="Helical" evidence="2">
    <location>
        <begin position="110"/>
        <end position="129"/>
    </location>
</feature>
<accession>A0AAW1V4A2</accession>
<feature type="transmembrane region" description="Helical" evidence="2">
    <location>
        <begin position="598"/>
        <end position="622"/>
    </location>
</feature>
<dbReference type="Proteomes" id="UP001431783">
    <property type="component" value="Unassembled WGS sequence"/>
</dbReference>
<dbReference type="Pfam" id="PF07690">
    <property type="entry name" value="MFS_1"/>
    <property type="match status" value="2"/>
</dbReference>
<feature type="transmembrane region" description="Helical" evidence="2">
    <location>
        <begin position="508"/>
        <end position="529"/>
    </location>
</feature>
<dbReference type="InterPro" id="IPR011701">
    <property type="entry name" value="MFS"/>
</dbReference>
<feature type="transmembrane region" description="Helical" evidence="2">
    <location>
        <begin position="570"/>
        <end position="592"/>
    </location>
</feature>
<gene>
    <name evidence="4" type="ORF">WA026_023363</name>
</gene>
<dbReference type="InterPro" id="IPR036259">
    <property type="entry name" value="MFS_trans_sf"/>
</dbReference>
<dbReference type="AlphaFoldDB" id="A0AAW1V4A2"/>
<evidence type="ECO:0000313" key="5">
    <source>
        <dbReference type="Proteomes" id="UP001431783"/>
    </source>
</evidence>
<dbReference type="SUPFAM" id="SSF103473">
    <property type="entry name" value="MFS general substrate transporter"/>
    <property type="match status" value="1"/>
</dbReference>
<feature type="transmembrane region" description="Helical" evidence="2">
    <location>
        <begin position="136"/>
        <end position="166"/>
    </location>
</feature>
<dbReference type="GO" id="GO:0008028">
    <property type="term" value="F:monocarboxylic acid transmembrane transporter activity"/>
    <property type="evidence" value="ECO:0007669"/>
    <property type="project" value="TreeGrafter"/>
</dbReference>
<keyword evidence="2" id="KW-0472">Membrane</keyword>
<keyword evidence="2" id="KW-0812">Transmembrane</keyword>
<feature type="transmembrane region" description="Helical" evidence="2">
    <location>
        <begin position="444"/>
        <end position="466"/>
    </location>
</feature>
<proteinExistence type="predicted"/>
<comment type="caution">
    <text evidence="4">The sequence shown here is derived from an EMBL/GenBank/DDBJ whole genome shotgun (WGS) entry which is preliminary data.</text>
</comment>
<evidence type="ECO:0000259" key="3">
    <source>
        <dbReference type="PROSITE" id="PS50850"/>
    </source>
</evidence>
<feature type="domain" description="Major facilitator superfamily (MFS) profile" evidence="3">
    <location>
        <begin position="443"/>
        <end position="632"/>
    </location>
</feature>
<dbReference type="PROSITE" id="PS50850">
    <property type="entry name" value="MFS"/>
    <property type="match status" value="1"/>
</dbReference>
<name>A0AAW1V4A2_9CUCU</name>
<dbReference type="PANTHER" id="PTHR11360">
    <property type="entry name" value="MONOCARBOXYLATE TRANSPORTER"/>
    <property type="match status" value="1"/>
</dbReference>
<dbReference type="GO" id="GO:0016020">
    <property type="term" value="C:membrane"/>
    <property type="evidence" value="ECO:0007669"/>
    <property type="project" value="UniProtKB-SubCell"/>
</dbReference>
<evidence type="ECO:0000256" key="2">
    <source>
        <dbReference type="SAM" id="Phobius"/>
    </source>
</evidence>
<feature type="transmembrane region" description="Helical" evidence="2">
    <location>
        <begin position="478"/>
        <end position="496"/>
    </location>
</feature>
<feature type="transmembrane region" description="Helical" evidence="2">
    <location>
        <begin position="44"/>
        <end position="64"/>
    </location>
</feature>
<keyword evidence="2" id="KW-1133">Transmembrane helix</keyword>
<sequence length="632" mass="69496">MPLPPTRVEASQSVYSRKSQAFRLKTSNQDDVVFTLVVIPPDGGWGWVVLTTSFLINFLMDGTLYSMGLFLNEIANDMQTYPTRVAYATSILVGVDLISAPIICGLTNKYGFRIITFCGGLLAFLVLLVSSSVKTLIPFLFVFGVIGGIACACIYIPSAIIVGFYFEKWRALASSVSICGSSCGIIFYPIILNNLLSDYQWTEKFRMLSGTFLLVSALSLTFRSLPPVTVQPNPDREDSVLSVDLGGDRSVLISQMYSNYHNLLYPTTAELQEGTPQLQSMQNVKKNLSSSSTLVASSGYPGGSSTAVSKMSTVLEDEYEITLKEKYKQFWRKCCRCKCCCPVKTVHPTISVISRPMYRDDIFFTGSVYTLPEYPKKPSVKKTVSSLKGTTSKKSAIDYHLSVTRVATRKDLDEETKTFVLCPEALKRILATMLDFKLLRSPSFVCLSISGFLVSLGMYIPFVYIVQKAVEDNIEQDIAATMVTGLGIANLFGRILSGVLCSVPKVDALVVTYVGLFVAGIPSILFAFAEDTWMYYVFIALYGSSIATVPTMKTIILVELLGLDKLTNAFGITLMFQGVSSLIGLPIAGYFIESTGSYSASFIYCGCTAILSGVLLMPIKYIKHWEKGKNRL</sequence>
<protein>
    <recommendedName>
        <fullName evidence="3">Major facilitator superfamily (MFS) profile domain-containing protein</fullName>
    </recommendedName>
</protein>
<dbReference type="InterPro" id="IPR020846">
    <property type="entry name" value="MFS_dom"/>
</dbReference>
<feature type="transmembrane region" description="Helical" evidence="2">
    <location>
        <begin position="85"/>
        <end position="104"/>
    </location>
</feature>
<feature type="transmembrane region" description="Helical" evidence="2">
    <location>
        <begin position="172"/>
        <end position="196"/>
    </location>
</feature>
<dbReference type="PANTHER" id="PTHR11360:SF238">
    <property type="entry name" value="SD10469P"/>
    <property type="match status" value="1"/>
</dbReference>
<organism evidence="4 5">
    <name type="scientific">Henosepilachna vigintioctopunctata</name>
    <dbReference type="NCBI Taxonomy" id="420089"/>
    <lineage>
        <taxon>Eukaryota</taxon>
        <taxon>Metazoa</taxon>
        <taxon>Ecdysozoa</taxon>
        <taxon>Arthropoda</taxon>
        <taxon>Hexapoda</taxon>
        <taxon>Insecta</taxon>
        <taxon>Pterygota</taxon>
        <taxon>Neoptera</taxon>
        <taxon>Endopterygota</taxon>
        <taxon>Coleoptera</taxon>
        <taxon>Polyphaga</taxon>
        <taxon>Cucujiformia</taxon>
        <taxon>Coccinelloidea</taxon>
        <taxon>Coccinellidae</taxon>
        <taxon>Epilachninae</taxon>
        <taxon>Epilachnini</taxon>
        <taxon>Henosepilachna</taxon>
    </lineage>
</organism>
<dbReference type="InterPro" id="IPR050327">
    <property type="entry name" value="Proton-linked_MCT"/>
</dbReference>
<comment type="subcellular location">
    <subcellularLocation>
        <location evidence="1">Membrane</location>
        <topology evidence="1">Multi-pass membrane protein</topology>
    </subcellularLocation>
</comment>
<evidence type="ECO:0000256" key="1">
    <source>
        <dbReference type="ARBA" id="ARBA00004141"/>
    </source>
</evidence>
<feature type="transmembrane region" description="Helical" evidence="2">
    <location>
        <begin position="535"/>
        <end position="558"/>
    </location>
</feature>
<dbReference type="Gene3D" id="1.20.1250.20">
    <property type="entry name" value="MFS general substrate transporter like domains"/>
    <property type="match status" value="2"/>
</dbReference>
<reference evidence="4 5" key="1">
    <citation type="submission" date="2023-03" db="EMBL/GenBank/DDBJ databases">
        <title>Genome insight into feeding habits of ladybird beetles.</title>
        <authorList>
            <person name="Li H.-S."/>
            <person name="Huang Y.-H."/>
            <person name="Pang H."/>
        </authorList>
    </citation>
    <scope>NUCLEOTIDE SEQUENCE [LARGE SCALE GENOMIC DNA]</scope>
    <source>
        <strain evidence="4">SYSU_2023b</strain>
        <tissue evidence="4">Whole body</tissue>
    </source>
</reference>
<dbReference type="EMBL" id="JARQZJ010000114">
    <property type="protein sequence ID" value="KAK9887557.1"/>
    <property type="molecule type" value="Genomic_DNA"/>
</dbReference>
<keyword evidence="5" id="KW-1185">Reference proteome</keyword>